<dbReference type="InterPro" id="IPR023210">
    <property type="entry name" value="NADP_OxRdtase_dom"/>
</dbReference>
<gene>
    <name evidence="4" type="ORF">BX591_111138</name>
</gene>
<dbReference type="InterPro" id="IPR050523">
    <property type="entry name" value="AKR_Detox_Biosynth"/>
</dbReference>
<dbReference type="InterPro" id="IPR036812">
    <property type="entry name" value="NAD(P)_OxRdtase_dom_sf"/>
</dbReference>
<dbReference type="EMBL" id="QLTK01000011">
    <property type="protein sequence ID" value="RAS28858.1"/>
    <property type="molecule type" value="Genomic_DNA"/>
</dbReference>
<evidence type="ECO:0000313" key="5">
    <source>
        <dbReference type="Proteomes" id="UP000248918"/>
    </source>
</evidence>
<dbReference type="InterPro" id="IPR018170">
    <property type="entry name" value="Aldo/ket_reductase_CS"/>
</dbReference>
<dbReference type="PANTHER" id="PTHR43364:SF4">
    <property type="entry name" value="NAD(P)-LINKED OXIDOREDUCTASE SUPERFAMILY PROTEIN"/>
    <property type="match status" value="1"/>
</dbReference>
<dbReference type="PANTHER" id="PTHR43364">
    <property type="entry name" value="NADH-SPECIFIC METHYLGLYOXAL REDUCTASE-RELATED"/>
    <property type="match status" value="1"/>
</dbReference>
<feature type="domain" description="NADP-dependent oxidoreductase" evidence="3">
    <location>
        <begin position="15"/>
        <end position="320"/>
    </location>
</feature>
<sequence length="407" mass="45169">MQYRQFGRTGLNVSRLCLGTMTFGLQTEEEASQRILDTAAEAGVNFIDTANVYPLGGGEDLAGRTEEIVGRWLKGKRDRFILATKAVGKMGPSAWDQGASRKHLLDAIDASLRRLGTDYVDLYQLHSDDANTPLDETLEALDVIVRSGKARYVGVSNFLAYRLARALGRADVLRVARFVSVQPRYNLLFRQIERELLPLAAEEQLAVMPYNPLAGGLLTGKHKLDATPTTGRFTETVGKAGAMYQQRYWHQREFETIERLRTIVAPTGESLTRVSLAWVLANPQITSAIIGASRAEQLSDTLAASELVLDAQIKTQLDEASVEYRWGAAARLIARSAAPCSTRRAHDPSWPRAKRRASARRATRQAADRAHRPARRSDAAHRRQADTDRSTPGRPCDSFQRRCRAAN</sequence>
<comment type="caution">
    <text evidence="4">The sequence shown here is derived from an EMBL/GenBank/DDBJ whole genome shotgun (WGS) entry which is preliminary data.</text>
</comment>
<evidence type="ECO:0000256" key="1">
    <source>
        <dbReference type="ARBA" id="ARBA00023002"/>
    </source>
</evidence>
<protein>
    <submittedName>
        <fullName evidence="4">Aryl-alcohol dehydrogenase-like predicted oxidoreductase</fullName>
    </submittedName>
</protein>
<dbReference type="GO" id="GO:0005829">
    <property type="term" value="C:cytosol"/>
    <property type="evidence" value="ECO:0007669"/>
    <property type="project" value="UniProtKB-ARBA"/>
</dbReference>
<dbReference type="PROSITE" id="PS00062">
    <property type="entry name" value="ALDOKETO_REDUCTASE_2"/>
    <property type="match status" value="1"/>
</dbReference>
<feature type="compositionally biased region" description="Basic and acidic residues" evidence="2">
    <location>
        <begin position="366"/>
        <end position="391"/>
    </location>
</feature>
<proteinExistence type="predicted"/>
<evidence type="ECO:0000256" key="2">
    <source>
        <dbReference type="SAM" id="MobiDB-lite"/>
    </source>
</evidence>
<keyword evidence="1" id="KW-0560">Oxidoreductase</keyword>
<dbReference type="STRING" id="1169143.GCA_000383275_03655"/>
<feature type="compositionally biased region" description="Basic residues" evidence="2">
    <location>
        <begin position="352"/>
        <end position="363"/>
    </location>
</feature>
<reference evidence="4 5" key="1">
    <citation type="submission" date="2018-06" db="EMBL/GenBank/DDBJ databases">
        <title>Genomic Encyclopedia of Type Strains, Phase III (KMG-III): the genomes of soil and plant-associated and newly described type strains.</title>
        <authorList>
            <person name="Whitman W."/>
        </authorList>
    </citation>
    <scope>NUCLEOTIDE SEQUENCE [LARGE SCALE GENOMIC DNA]</scope>
    <source>
        <strain evidence="4 5">LMG 23644</strain>
    </source>
</reference>
<evidence type="ECO:0000313" key="4">
    <source>
        <dbReference type="EMBL" id="RAS28858.1"/>
    </source>
</evidence>
<dbReference type="Proteomes" id="UP000248918">
    <property type="component" value="Unassembled WGS sequence"/>
</dbReference>
<accession>A0A329C2U8</accession>
<dbReference type="SUPFAM" id="SSF51430">
    <property type="entry name" value="NAD(P)-linked oxidoreductase"/>
    <property type="match status" value="1"/>
</dbReference>
<dbReference type="Gene3D" id="3.20.20.100">
    <property type="entry name" value="NADP-dependent oxidoreductase domain"/>
    <property type="match status" value="1"/>
</dbReference>
<dbReference type="Pfam" id="PF00248">
    <property type="entry name" value="Aldo_ket_red"/>
    <property type="match status" value="1"/>
</dbReference>
<dbReference type="AlphaFoldDB" id="A0A329C2U8"/>
<dbReference type="GO" id="GO:0016491">
    <property type="term" value="F:oxidoreductase activity"/>
    <property type="evidence" value="ECO:0007669"/>
    <property type="project" value="UniProtKB-KW"/>
</dbReference>
<evidence type="ECO:0000259" key="3">
    <source>
        <dbReference type="Pfam" id="PF00248"/>
    </source>
</evidence>
<name>A0A329C2U8_9BURK</name>
<organism evidence="4 5">
    <name type="scientific">Paraburkholderia bryophila</name>
    <dbReference type="NCBI Taxonomy" id="420952"/>
    <lineage>
        <taxon>Bacteria</taxon>
        <taxon>Pseudomonadati</taxon>
        <taxon>Pseudomonadota</taxon>
        <taxon>Betaproteobacteria</taxon>
        <taxon>Burkholderiales</taxon>
        <taxon>Burkholderiaceae</taxon>
        <taxon>Paraburkholderia</taxon>
    </lineage>
</organism>
<dbReference type="FunFam" id="3.20.20.100:FF:000004">
    <property type="entry name" value="Oxidoreductase, aldo/keto reductase"/>
    <property type="match status" value="1"/>
</dbReference>
<feature type="region of interest" description="Disordered" evidence="2">
    <location>
        <begin position="337"/>
        <end position="407"/>
    </location>
</feature>